<protein>
    <submittedName>
        <fullName evidence="1">Pyridoxal phosphate (PLP)-dependent transferases superfamily protein</fullName>
    </submittedName>
</protein>
<dbReference type="EMBL" id="JBFOLK010000005">
    <property type="protein sequence ID" value="KAL2512571.1"/>
    <property type="molecule type" value="Genomic_DNA"/>
</dbReference>
<proteinExistence type="predicted"/>
<name>A0ABD1TIL8_9LAMI</name>
<dbReference type="GO" id="GO:0016740">
    <property type="term" value="F:transferase activity"/>
    <property type="evidence" value="ECO:0007669"/>
    <property type="project" value="UniProtKB-KW"/>
</dbReference>
<evidence type="ECO:0000313" key="1">
    <source>
        <dbReference type="EMBL" id="KAL2512571.1"/>
    </source>
</evidence>
<comment type="caution">
    <text evidence="1">The sequence shown here is derived from an EMBL/GenBank/DDBJ whole genome shotgun (WGS) entry which is preliminary data.</text>
</comment>
<organism evidence="1 2">
    <name type="scientific">Abeliophyllum distichum</name>
    <dbReference type="NCBI Taxonomy" id="126358"/>
    <lineage>
        <taxon>Eukaryota</taxon>
        <taxon>Viridiplantae</taxon>
        <taxon>Streptophyta</taxon>
        <taxon>Embryophyta</taxon>
        <taxon>Tracheophyta</taxon>
        <taxon>Spermatophyta</taxon>
        <taxon>Magnoliopsida</taxon>
        <taxon>eudicotyledons</taxon>
        <taxon>Gunneridae</taxon>
        <taxon>Pentapetalae</taxon>
        <taxon>asterids</taxon>
        <taxon>lamiids</taxon>
        <taxon>Lamiales</taxon>
        <taxon>Oleaceae</taxon>
        <taxon>Forsythieae</taxon>
        <taxon>Abeliophyllum</taxon>
    </lineage>
</organism>
<keyword evidence="1" id="KW-0808">Transferase</keyword>
<dbReference type="Proteomes" id="UP001604336">
    <property type="component" value="Unassembled WGS sequence"/>
</dbReference>
<reference evidence="2" key="1">
    <citation type="submission" date="2024-07" db="EMBL/GenBank/DDBJ databases">
        <title>Two chromosome-level genome assemblies of Korean endemic species Abeliophyllum distichum and Forsythia ovata (Oleaceae).</title>
        <authorList>
            <person name="Jang H."/>
        </authorList>
    </citation>
    <scope>NUCLEOTIDE SEQUENCE [LARGE SCALE GENOMIC DNA]</scope>
</reference>
<sequence length="111" mass="13008">MTGKGKRVQKLADRNNISLGHGVLNHIWFSEKYEETKERVLERNGKEKETTRSKSKKTEPGITVVTVALTLLTNFEDVYRLWAFVAQFLDADFMEKERWRYTALNQKTIEV</sequence>
<accession>A0ABD1TIL8</accession>
<keyword evidence="2" id="KW-1185">Reference proteome</keyword>
<dbReference type="AlphaFoldDB" id="A0ABD1TIL8"/>
<evidence type="ECO:0000313" key="2">
    <source>
        <dbReference type="Proteomes" id="UP001604336"/>
    </source>
</evidence>
<gene>
    <name evidence="1" type="ORF">Adt_18171</name>
</gene>